<accession>A0ABU1D8K3</accession>
<dbReference type="Proteomes" id="UP001232156">
    <property type="component" value="Unassembled WGS sequence"/>
</dbReference>
<evidence type="ECO:0000256" key="2">
    <source>
        <dbReference type="ARBA" id="ARBA00022490"/>
    </source>
</evidence>
<reference evidence="6 7" key="1">
    <citation type="submission" date="2023-08" db="EMBL/GenBank/DDBJ databases">
        <title>Alcaligenaceae gen. nov., a novel taxon isolated from the sludge of Yixing Pesticide Factory.</title>
        <authorList>
            <person name="Ruan L."/>
        </authorList>
    </citation>
    <scope>NUCLEOTIDE SEQUENCE [LARGE SCALE GENOMIC DNA]</scope>
    <source>
        <strain evidence="6 7">LG-2</strain>
    </source>
</reference>
<dbReference type="SUPFAM" id="SSF51735">
    <property type="entry name" value="NAD(P)-binding Rossmann-fold domains"/>
    <property type="match status" value="1"/>
</dbReference>
<dbReference type="PANTHER" id="PTHR44085:SF2">
    <property type="entry name" value="SEPIAPTERIN REDUCTASE"/>
    <property type="match status" value="1"/>
</dbReference>
<organism evidence="6 7">
    <name type="scientific">Yanghanlia caeni</name>
    <dbReference type="NCBI Taxonomy" id="3064283"/>
    <lineage>
        <taxon>Bacteria</taxon>
        <taxon>Pseudomonadati</taxon>
        <taxon>Pseudomonadota</taxon>
        <taxon>Betaproteobacteria</taxon>
        <taxon>Burkholderiales</taxon>
        <taxon>Alcaligenaceae</taxon>
        <taxon>Yanghanlia</taxon>
    </lineage>
</organism>
<protein>
    <submittedName>
        <fullName evidence="6">SDR family oxidoreductase</fullName>
    </submittedName>
</protein>
<dbReference type="PRINTS" id="PR00081">
    <property type="entry name" value="GDHRDH"/>
</dbReference>
<dbReference type="InterPro" id="IPR036291">
    <property type="entry name" value="NAD(P)-bd_dom_sf"/>
</dbReference>
<dbReference type="PRINTS" id="PR00080">
    <property type="entry name" value="SDRFAMILY"/>
</dbReference>
<keyword evidence="4" id="KW-0560">Oxidoreductase</keyword>
<proteinExistence type="inferred from homology"/>
<dbReference type="Gene3D" id="3.40.50.720">
    <property type="entry name" value="NAD(P)-binding Rossmann-like Domain"/>
    <property type="match status" value="1"/>
</dbReference>
<dbReference type="EMBL" id="JAUZQE010000029">
    <property type="protein sequence ID" value="MDR4126577.1"/>
    <property type="molecule type" value="Genomic_DNA"/>
</dbReference>
<dbReference type="InterPro" id="IPR002347">
    <property type="entry name" value="SDR_fam"/>
</dbReference>
<comment type="similarity">
    <text evidence="5">Belongs to the short-chain dehydrogenases/reductases (SDR) family.</text>
</comment>
<evidence type="ECO:0000313" key="6">
    <source>
        <dbReference type="EMBL" id="MDR4126577.1"/>
    </source>
</evidence>
<evidence type="ECO:0000256" key="5">
    <source>
        <dbReference type="RuleBase" id="RU000363"/>
    </source>
</evidence>
<keyword evidence="3" id="KW-0521">NADP</keyword>
<evidence type="ECO:0000256" key="4">
    <source>
        <dbReference type="ARBA" id="ARBA00023002"/>
    </source>
</evidence>
<sequence>MSSTVAVVTGASRGLGEALAARLLADGARVITVSRTRSAHLAEIAARNGALLQQIDADLSEPASIESAAGLVSAALPGNATRYLLINNAGTIDPVALSEALSDASAIQKAFNLNVAAAMVLSAAFLRTTAADADRRILNISSGAGRKPTAGWPVYCATKAALDHYTRVVATENPQLRVAALAPGVIDTAMQARIRSSDRQQFPDLERFVQLHERGQLANADTVAQKILNHVTSDAFGRELLDDIRNYD</sequence>
<keyword evidence="2" id="KW-0963">Cytoplasm</keyword>
<dbReference type="PANTHER" id="PTHR44085">
    <property type="entry name" value="SEPIAPTERIN REDUCTASE"/>
    <property type="match status" value="1"/>
</dbReference>
<dbReference type="RefSeq" id="WP_347287329.1">
    <property type="nucleotide sequence ID" value="NZ_JAUZQE010000029.1"/>
</dbReference>
<dbReference type="InterPro" id="IPR051721">
    <property type="entry name" value="Biopterin_syn/organic_redct"/>
</dbReference>
<comment type="subcellular location">
    <subcellularLocation>
        <location evidence="1">Cytoplasm</location>
    </subcellularLocation>
</comment>
<keyword evidence="7" id="KW-1185">Reference proteome</keyword>
<dbReference type="Pfam" id="PF00106">
    <property type="entry name" value="adh_short"/>
    <property type="match status" value="1"/>
</dbReference>
<gene>
    <name evidence="6" type="ORF">Q8947_11360</name>
</gene>
<evidence type="ECO:0000256" key="1">
    <source>
        <dbReference type="ARBA" id="ARBA00004496"/>
    </source>
</evidence>
<dbReference type="PROSITE" id="PS00061">
    <property type="entry name" value="ADH_SHORT"/>
    <property type="match status" value="1"/>
</dbReference>
<dbReference type="InterPro" id="IPR020904">
    <property type="entry name" value="Sc_DH/Rdtase_CS"/>
</dbReference>
<dbReference type="NCBIfam" id="NF005436">
    <property type="entry name" value="PRK07023.1"/>
    <property type="match status" value="1"/>
</dbReference>
<comment type="caution">
    <text evidence="6">The sequence shown here is derived from an EMBL/GenBank/DDBJ whole genome shotgun (WGS) entry which is preliminary data.</text>
</comment>
<evidence type="ECO:0000256" key="3">
    <source>
        <dbReference type="ARBA" id="ARBA00022857"/>
    </source>
</evidence>
<name>A0ABU1D8K3_9BURK</name>
<evidence type="ECO:0000313" key="7">
    <source>
        <dbReference type="Proteomes" id="UP001232156"/>
    </source>
</evidence>